<gene>
    <name evidence="2" type="ORF">TRFO_23547</name>
</gene>
<dbReference type="Proteomes" id="UP000179807">
    <property type="component" value="Unassembled WGS sequence"/>
</dbReference>
<keyword evidence="3" id="KW-1185">Reference proteome</keyword>
<dbReference type="VEuPathDB" id="TrichDB:TRFO_23547"/>
<proteinExistence type="predicted"/>
<dbReference type="EMBL" id="MLAK01000678">
    <property type="protein sequence ID" value="OHT08092.1"/>
    <property type="molecule type" value="Genomic_DNA"/>
</dbReference>
<name>A0A1J4KEF4_9EUKA</name>
<reference evidence="2" key="1">
    <citation type="submission" date="2016-10" db="EMBL/GenBank/DDBJ databases">
        <authorList>
            <person name="Benchimol M."/>
            <person name="Almeida L.G."/>
            <person name="Vasconcelos A.T."/>
            <person name="Perreira-Neves A."/>
            <person name="Rosa I.A."/>
            <person name="Tasca T."/>
            <person name="Bogo M.R."/>
            <person name="de Souza W."/>
        </authorList>
    </citation>
    <scope>NUCLEOTIDE SEQUENCE [LARGE SCALE GENOMIC DNA]</scope>
    <source>
        <strain evidence="2">K</strain>
    </source>
</reference>
<protein>
    <submittedName>
        <fullName evidence="2">Uncharacterized protein</fullName>
    </submittedName>
</protein>
<dbReference type="AlphaFoldDB" id="A0A1J4KEF4"/>
<accession>A0A1J4KEF4</accession>
<feature type="region of interest" description="Disordered" evidence="1">
    <location>
        <begin position="76"/>
        <end position="105"/>
    </location>
</feature>
<evidence type="ECO:0000313" key="3">
    <source>
        <dbReference type="Proteomes" id="UP000179807"/>
    </source>
</evidence>
<sequence length="173" mass="19376">MEHTFDLRSIPLKHWDSSFLKARVEGRWTTFYHPKTNERINALPFLKTVKPASRSVEPGSTLRNIGLSKLSLSSPLNHQSTSITHNPSQSGSRQTSQCASRTVSRQNSFSFDEGLPFYDSYELHNMQLEKIAQQQEIIVEALPLCRNHVGESDLSVGSQFGAISEADEISANN</sequence>
<evidence type="ECO:0000256" key="1">
    <source>
        <dbReference type="SAM" id="MobiDB-lite"/>
    </source>
</evidence>
<dbReference type="GeneID" id="94837921"/>
<organism evidence="2 3">
    <name type="scientific">Tritrichomonas foetus</name>
    <dbReference type="NCBI Taxonomy" id="1144522"/>
    <lineage>
        <taxon>Eukaryota</taxon>
        <taxon>Metamonada</taxon>
        <taxon>Parabasalia</taxon>
        <taxon>Tritrichomonadida</taxon>
        <taxon>Tritrichomonadidae</taxon>
        <taxon>Tritrichomonas</taxon>
    </lineage>
</organism>
<evidence type="ECO:0000313" key="2">
    <source>
        <dbReference type="EMBL" id="OHT08092.1"/>
    </source>
</evidence>
<comment type="caution">
    <text evidence="2">The sequence shown here is derived from an EMBL/GenBank/DDBJ whole genome shotgun (WGS) entry which is preliminary data.</text>
</comment>
<dbReference type="RefSeq" id="XP_068361228.1">
    <property type="nucleotide sequence ID" value="XM_068503217.1"/>
</dbReference>